<gene>
    <name evidence="2" type="ORF">LR48_Vigan252s001600</name>
</gene>
<dbReference type="Gramene" id="KOM26304">
    <property type="protein sequence ID" value="KOM26304"/>
    <property type="gene ID" value="LR48_Vigan252s001600"/>
</dbReference>
<accession>A0A0L9T880</accession>
<evidence type="ECO:0000313" key="2">
    <source>
        <dbReference type="EMBL" id="KOM26304.1"/>
    </source>
</evidence>
<protein>
    <submittedName>
        <fullName evidence="2">Uncharacterized protein</fullName>
    </submittedName>
</protein>
<evidence type="ECO:0000313" key="3">
    <source>
        <dbReference type="Proteomes" id="UP000053144"/>
    </source>
</evidence>
<dbReference type="Proteomes" id="UP000053144">
    <property type="component" value="Unassembled WGS sequence"/>
</dbReference>
<reference evidence="3" key="1">
    <citation type="journal article" date="2015" name="Proc. Natl. Acad. Sci. U.S.A.">
        <title>Genome sequencing of adzuki bean (Vigna angularis) provides insight into high starch and low fat accumulation and domestication.</title>
        <authorList>
            <person name="Yang K."/>
            <person name="Tian Z."/>
            <person name="Chen C."/>
            <person name="Luo L."/>
            <person name="Zhao B."/>
            <person name="Wang Z."/>
            <person name="Yu L."/>
            <person name="Li Y."/>
            <person name="Sun Y."/>
            <person name="Li W."/>
            <person name="Chen Y."/>
            <person name="Li Y."/>
            <person name="Zhang Y."/>
            <person name="Ai D."/>
            <person name="Zhao J."/>
            <person name="Shang C."/>
            <person name="Ma Y."/>
            <person name="Wu B."/>
            <person name="Wang M."/>
            <person name="Gao L."/>
            <person name="Sun D."/>
            <person name="Zhang P."/>
            <person name="Guo F."/>
            <person name="Wang W."/>
            <person name="Li Y."/>
            <person name="Wang J."/>
            <person name="Varshney R.K."/>
            <person name="Wang J."/>
            <person name="Ling H.Q."/>
            <person name="Wan P."/>
        </authorList>
    </citation>
    <scope>NUCLEOTIDE SEQUENCE</scope>
    <source>
        <strain evidence="3">cv. Jingnong 6</strain>
    </source>
</reference>
<dbReference type="AlphaFoldDB" id="A0A0L9T880"/>
<organism evidence="2 3">
    <name type="scientific">Phaseolus angularis</name>
    <name type="common">Azuki bean</name>
    <name type="synonym">Vigna angularis</name>
    <dbReference type="NCBI Taxonomy" id="3914"/>
    <lineage>
        <taxon>Eukaryota</taxon>
        <taxon>Viridiplantae</taxon>
        <taxon>Streptophyta</taxon>
        <taxon>Embryophyta</taxon>
        <taxon>Tracheophyta</taxon>
        <taxon>Spermatophyta</taxon>
        <taxon>Magnoliopsida</taxon>
        <taxon>eudicotyledons</taxon>
        <taxon>Gunneridae</taxon>
        <taxon>Pentapetalae</taxon>
        <taxon>rosids</taxon>
        <taxon>fabids</taxon>
        <taxon>Fabales</taxon>
        <taxon>Fabaceae</taxon>
        <taxon>Papilionoideae</taxon>
        <taxon>50 kb inversion clade</taxon>
        <taxon>NPAAA clade</taxon>
        <taxon>indigoferoid/millettioid clade</taxon>
        <taxon>Phaseoleae</taxon>
        <taxon>Vigna</taxon>
    </lineage>
</organism>
<name>A0A0L9T880_PHAAN</name>
<evidence type="ECO:0000256" key="1">
    <source>
        <dbReference type="SAM" id="MobiDB-lite"/>
    </source>
</evidence>
<sequence>MAVKASDGATTEQQRCCDGGESARRCGERAAKVLWLRLRSAKNLRRSRFDVFTGDVNGTSDSIESDVFYRRRITPKPTFTIHVGHDINQLLLQLVYLGSVVAPSSFASFVVEKVVSFGPLMAFQP</sequence>
<proteinExistence type="predicted"/>
<dbReference type="EMBL" id="KQ258313">
    <property type="protein sequence ID" value="KOM26304.1"/>
    <property type="molecule type" value="Genomic_DNA"/>
</dbReference>
<feature type="region of interest" description="Disordered" evidence="1">
    <location>
        <begin position="1"/>
        <end position="21"/>
    </location>
</feature>